<evidence type="ECO:0000256" key="1">
    <source>
        <dbReference type="SAM" id="Phobius"/>
    </source>
</evidence>
<organism evidence="2 3">
    <name type="scientific">Priestia megaterium (strain WSH-002)</name>
    <name type="common">Bacillus megaterium</name>
    <dbReference type="NCBI Taxonomy" id="1006007"/>
    <lineage>
        <taxon>Bacteria</taxon>
        <taxon>Bacillati</taxon>
        <taxon>Bacillota</taxon>
        <taxon>Bacilli</taxon>
        <taxon>Bacillales</taxon>
        <taxon>Bacillaceae</taxon>
        <taxon>Priestia</taxon>
    </lineage>
</organism>
<keyword evidence="1" id="KW-0472">Membrane</keyword>
<accession>A0A8D3WZD9</accession>
<gene>
    <name evidence="2" type="primary">ywoB</name>
    <name evidence="2" type="ORF">BMWSH_2780</name>
</gene>
<name>A0A8D3WZD9_PRIMW</name>
<feature type="transmembrane region" description="Helical" evidence="1">
    <location>
        <begin position="112"/>
        <end position="129"/>
    </location>
</feature>
<dbReference type="EMBL" id="CP003017">
    <property type="protein sequence ID" value="AEN89662.1"/>
    <property type="molecule type" value="Genomic_DNA"/>
</dbReference>
<feature type="transmembrane region" description="Helical" evidence="1">
    <location>
        <begin position="89"/>
        <end position="106"/>
    </location>
</feature>
<keyword evidence="1" id="KW-0812">Transmembrane</keyword>
<dbReference type="AlphaFoldDB" id="A0A8D3WZD9"/>
<reference evidence="2 3" key="1">
    <citation type="journal article" date="2011" name="J. Bacteriol.">
        <title>Complete genome sequence of the industrial strain Bacillus megaterium WSH-002.</title>
        <authorList>
            <person name="Liu L."/>
            <person name="Li Y."/>
            <person name="Zhang J."/>
            <person name="Zou W."/>
            <person name="Zhou Z."/>
            <person name="Liu J."/>
            <person name="Li X."/>
            <person name="Wang L."/>
            <person name="Chen J."/>
        </authorList>
    </citation>
    <scope>NUCLEOTIDE SEQUENCE [LARGE SCALE GENOMIC DNA]</scope>
    <source>
        <strain evidence="2 3">WSH-002</strain>
    </source>
</reference>
<protein>
    <submittedName>
        <fullName evidence="2">Uncharacterized protein ywoB</fullName>
    </submittedName>
</protein>
<evidence type="ECO:0000313" key="3">
    <source>
        <dbReference type="Proteomes" id="UP000001283"/>
    </source>
</evidence>
<keyword evidence="1" id="KW-1133">Transmembrane helix</keyword>
<feature type="transmembrane region" description="Helical" evidence="1">
    <location>
        <begin position="12"/>
        <end position="31"/>
    </location>
</feature>
<proteinExistence type="predicted"/>
<dbReference type="KEGG" id="bmh:BMWSH_2780"/>
<dbReference type="RefSeq" id="WP_014460004.1">
    <property type="nucleotide sequence ID" value="NC_017138.1"/>
</dbReference>
<dbReference type="Proteomes" id="UP000001283">
    <property type="component" value="Chromosome"/>
</dbReference>
<feature type="transmembrane region" description="Helical" evidence="1">
    <location>
        <begin position="65"/>
        <end position="82"/>
    </location>
</feature>
<evidence type="ECO:0000313" key="2">
    <source>
        <dbReference type="EMBL" id="AEN89662.1"/>
    </source>
</evidence>
<sequence>MRLSTKEKFRLSILATLRWTMAITFLIYGMAKIYPGQFITGDFVFDSTKDSAMKLAWYFFGYSDFYNYFIATGELLAALLLVIPRTATLGNIIFLPIIANITVLNYCFNIPAKVVCVPLLAMSLLLVLMEYSKLKGIFFVNTATPMQKVDVHSSERKVTVK</sequence>